<keyword evidence="10" id="KW-0963">Cytoplasm</keyword>
<keyword evidence="4 10" id="KW-0378">Hydrolase</keyword>
<dbReference type="Pfam" id="PF00117">
    <property type="entry name" value="GATase"/>
    <property type="match status" value="1"/>
</dbReference>
<keyword evidence="5 10" id="KW-0315">Glutamine amidotransferase</keyword>
<evidence type="ECO:0000256" key="6">
    <source>
        <dbReference type="ARBA" id="ARBA00023102"/>
    </source>
</evidence>
<dbReference type="PIRSF" id="PIRSF000495">
    <property type="entry name" value="Amidotransf_hisH"/>
    <property type="match status" value="1"/>
</dbReference>
<evidence type="ECO:0000256" key="7">
    <source>
        <dbReference type="ARBA" id="ARBA00023239"/>
    </source>
</evidence>
<dbReference type="InterPro" id="IPR029062">
    <property type="entry name" value="Class_I_gatase-like"/>
</dbReference>
<name>A0A948THE1_9GAMM</name>
<evidence type="ECO:0000256" key="10">
    <source>
        <dbReference type="HAMAP-Rule" id="MF_00278"/>
    </source>
</evidence>
<dbReference type="NCBIfam" id="TIGR01855">
    <property type="entry name" value="IMP_synth_hisH"/>
    <property type="match status" value="1"/>
</dbReference>
<accession>A0A948THE1</accession>
<dbReference type="Proteomes" id="UP000733611">
    <property type="component" value="Unassembled WGS sequence"/>
</dbReference>
<comment type="caution">
    <text evidence="13">The sequence shown here is derived from an EMBL/GenBank/DDBJ whole genome shotgun (WGS) entry which is preliminary data.</text>
</comment>
<evidence type="ECO:0000313" key="13">
    <source>
        <dbReference type="EMBL" id="MBU3844936.1"/>
    </source>
</evidence>
<dbReference type="GO" id="GO:0000105">
    <property type="term" value="P:L-histidine biosynthetic process"/>
    <property type="evidence" value="ECO:0007669"/>
    <property type="project" value="UniProtKB-UniRule"/>
</dbReference>
<dbReference type="GO" id="GO:0000107">
    <property type="term" value="F:imidazoleglycerol-phosphate synthase activity"/>
    <property type="evidence" value="ECO:0007669"/>
    <property type="project" value="UniProtKB-UniRule"/>
</dbReference>
<evidence type="ECO:0000313" key="14">
    <source>
        <dbReference type="Proteomes" id="UP000733611"/>
    </source>
</evidence>
<evidence type="ECO:0000256" key="4">
    <source>
        <dbReference type="ARBA" id="ARBA00022801"/>
    </source>
</evidence>
<dbReference type="GO" id="GO:0004359">
    <property type="term" value="F:glutaminase activity"/>
    <property type="evidence" value="ECO:0007669"/>
    <property type="project" value="UniProtKB-EC"/>
</dbReference>
<comment type="subcellular location">
    <subcellularLocation>
        <location evidence="10">Cytoplasm</location>
    </subcellularLocation>
</comment>
<dbReference type="InterPro" id="IPR010139">
    <property type="entry name" value="Imidazole-glycPsynth_HisH"/>
</dbReference>
<organism evidence="13 14">
    <name type="scientific">Candidatus Anaerobiospirillum pullicola</name>
    <dbReference type="NCBI Taxonomy" id="2838451"/>
    <lineage>
        <taxon>Bacteria</taxon>
        <taxon>Pseudomonadati</taxon>
        <taxon>Pseudomonadota</taxon>
        <taxon>Gammaproteobacteria</taxon>
        <taxon>Aeromonadales</taxon>
        <taxon>Succinivibrionaceae</taxon>
        <taxon>Anaerobiospirillum</taxon>
    </lineage>
</organism>
<comment type="subunit">
    <text evidence="2 10">Heterodimer of HisH and HisF.</text>
</comment>
<dbReference type="PANTHER" id="PTHR42701">
    <property type="entry name" value="IMIDAZOLE GLYCEROL PHOSPHATE SYNTHASE SUBUNIT HISH"/>
    <property type="match status" value="1"/>
</dbReference>
<reference evidence="13" key="2">
    <citation type="submission" date="2021-04" db="EMBL/GenBank/DDBJ databases">
        <authorList>
            <person name="Gilroy R."/>
        </authorList>
    </citation>
    <scope>NUCLEOTIDE SEQUENCE</scope>
    <source>
        <strain evidence="13">378</strain>
    </source>
</reference>
<dbReference type="EMBL" id="JAHLFE010000184">
    <property type="protein sequence ID" value="MBU3844936.1"/>
    <property type="molecule type" value="Genomic_DNA"/>
</dbReference>
<dbReference type="GO" id="GO:0016829">
    <property type="term" value="F:lyase activity"/>
    <property type="evidence" value="ECO:0007669"/>
    <property type="project" value="UniProtKB-KW"/>
</dbReference>
<dbReference type="Gene3D" id="3.40.50.880">
    <property type="match status" value="1"/>
</dbReference>
<keyword evidence="3 10" id="KW-0028">Amino-acid biosynthesis</keyword>
<evidence type="ECO:0000256" key="1">
    <source>
        <dbReference type="ARBA" id="ARBA00005091"/>
    </source>
</evidence>
<feature type="active site" description="Nucleophile" evidence="10 11">
    <location>
        <position position="94"/>
    </location>
</feature>
<protein>
    <recommendedName>
        <fullName evidence="10">Imidazole glycerol phosphate synthase subunit HisH</fullName>
        <ecNumber evidence="10">4.3.2.10</ecNumber>
    </recommendedName>
    <alternativeName>
        <fullName evidence="10">IGP synthase glutaminase subunit</fullName>
        <ecNumber evidence="10">3.5.1.2</ecNumber>
    </alternativeName>
    <alternativeName>
        <fullName evidence="10">IGP synthase subunit HisH</fullName>
    </alternativeName>
    <alternativeName>
        <fullName evidence="10">ImGP synthase subunit HisH</fullName>
        <shortName evidence="10">IGPS subunit HisH</shortName>
    </alternativeName>
</protein>
<dbReference type="EC" id="4.3.2.10" evidence="10"/>
<evidence type="ECO:0000256" key="5">
    <source>
        <dbReference type="ARBA" id="ARBA00022962"/>
    </source>
</evidence>
<dbReference type="GO" id="GO:0005737">
    <property type="term" value="C:cytoplasm"/>
    <property type="evidence" value="ECO:0007669"/>
    <property type="project" value="UniProtKB-SubCell"/>
</dbReference>
<proteinExistence type="inferred from homology"/>
<dbReference type="CDD" id="cd01748">
    <property type="entry name" value="GATase1_IGP_Synthase"/>
    <property type="match status" value="1"/>
</dbReference>
<comment type="catalytic activity">
    <reaction evidence="8 10">
        <text>5-[(5-phospho-1-deoxy-D-ribulos-1-ylimino)methylamino]-1-(5-phospho-beta-D-ribosyl)imidazole-4-carboxamide + L-glutamine = D-erythro-1-(imidazol-4-yl)glycerol 3-phosphate + 5-amino-1-(5-phospho-beta-D-ribosyl)imidazole-4-carboxamide + L-glutamate + H(+)</text>
        <dbReference type="Rhea" id="RHEA:24793"/>
        <dbReference type="ChEBI" id="CHEBI:15378"/>
        <dbReference type="ChEBI" id="CHEBI:29985"/>
        <dbReference type="ChEBI" id="CHEBI:58278"/>
        <dbReference type="ChEBI" id="CHEBI:58359"/>
        <dbReference type="ChEBI" id="CHEBI:58475"/>
        <dbReference type="ChEBI" id="CHEBI:58525"/>
        <dbReference type="EC" id="4.3.2.10"/>
    </reaction>
</comment>
<dbReference type="InterPro" id="IPR017926">
    <property type="entry name" value="GATASE"/>
</dbReference>
<dbReference type="PANTHER" id="PTHR42701:SF1">
    <property type="entry name" value="IMIDAZOLE GLYCEROL PHOSPHATE SYNTHASE SUBUNIT HISH"/>
    <property type="match status" value="1"/>
</dbReference>
<evidence type="ECO:0000256" key="2">
    <source>
        <dbReference type="ARBA" id="ARBA00011152"/>
    </source>
</evidence>
<dbReference type="HAMAP" id="MF_00278">
    <property type="entry name" value="HisH"/>
    <property type="match status" value="1"/>
</dbReference>
<comment type="pathway">
    <text evidence="1 10">Amino-acid biosynthesis; L-histidine biosynthesis; L-histidine from 5-phospho-alpha-D-ribose 1-diphosphate: step 5/9.</text>
</comment>
<gene>
    <name evidence="10 13" type="primary">hisH</name>
    <name evidence="13" type="ORF">H9847_08775</name>
</gene>
<feature type="active site" evidence="10 11">
    <location>
        <position position="208"/>
    </location>
</feature>
<dbReference type="SUPFAM" id="SSF52317">
    <property type="entry name" value="Class I glutamine amidotransferase-like"/>
    <property type="match status" value="1"/>
</dbReference>
<reference evidence="13" key="1">
    <citation type="journal article" date="2021" name="PeerJ">
        <title>Extensive microbial diversity within the chicken gut microbiome revealed by metagenomics and culture.</title>
        <authorList>
            <person name="Gilroy R."/>
            <person name="Ravi A."/>
            <person name="Getino M."/>
            <person name="Pursley I."/>
            <person name="Horton D.L."/>
            <person name="Alikhan N.F."/>
            <person name="Baker D."/>
            <person name="Gharbi K."/>
            <person name="Hall N."/>
            <person name="Watson M."/>
            <person name="Adriaenssens E.M."/>
            <person name="Foster-Nyarko E."/>
            <person name="Jarju S."/>
            <person name="Secka A."/>
            <person name="Antonio M."/>
            <person name="Oren A."/>
            <person name="Chaudhuri R.R."/>
            <person name="La Ragione R."/>
            <person name="Hildebrand F."/>
            <person name="Pallen M.J."/>
        </authorList>
    </citation>
    <scope>NUCLEOTIDE SEQUENCE</scope>
    <source>
        <strain evidence="13">378</strain>
    </source>
</reference>
<keyword evidence="6 10" id="KW-0368">Histidine biosynthesis</keyword>
<sequence length="224" mass="24669">MRLCIVDTKSANFNSVVQALKRLGVEATITADLNELKQADKLIMPGVGSAIAVMRGLLGCTTEEVIAQNEQQLMPHSELIDFITNFHKPLLGICLGMQVQARASQEVPLEAHCQKITTLGLVSGVVHLLRAHDPQTWAELPLPHMGWNTVHHNDHPLFKGIEQDSYFYFVHSYALDVGPNTIASCNYGQDFSAAIARNNFMGVQFHPEKSGPVGAKLLQNFIDL</sequence>
<evidence type="ECO:0000256" key="8">
    <source>
        <dbReference type="ARBA" id="ARBA00047838"/>
    </source>
</evidence>
<evidence type="ECO:0000259" key="12">
    <source>
        <dbReference type="Pfam" id="PF00117"/>
    </source>
</evidence>
<feature type="domain" description="Glutamine amidotransferase" evidence="12">
    <location>
        <begin position="5"/>
        <end position="222"/>
    </location>
</feature>
<dbReference type="AlphaFoldDB" id="A0A948THE1"/>
<dbReference type="EC" id="3.5.1.2" evidence="10"/>
<keyword evidence="7 10" id="KW-0456">Lyase</keyword>
<dbReference type="PROSITE" id="PS51273">
    <property type="entry name" value="GATASE_TYPE_1"/>
    <property type="match status" value="1"/>
</dbReference>
<comment type="function">
    <text evidence="10">IGPS catalyzes the conversion of PRFAR and glutamine to IGP, AICAR and glutamate. The HisH subunit catalyzes the hydrolysis of glutamine to glutamate and ammonia as part of the synthesis of IGP and AICAR. The resulting ammonia molecule is channeled to the active site of HisF.</text>
</comment>
<evidence type="ECO:0000256" key="3">
    <source>
        <dbReference type="ARBA" id="ARBA00022605"/>
    </source>
</evidence>
<comment type="catalytic activity">
    <reaction evidence="9 10">
        <text>L-glutamine + H2O = L-glutamate + NH4(+)</text>
        <dbReference type="Rhea" id="RHEA:15889"/>
        <dbReference type="ChEBI" id="CHEBI:15377"/>
        <dbReference type="ChEBI" id="CHEBI:28938"/>
        <dbReference type="ChEBI" id="CHEBI:29985"/>
        <dbReference type="ChEBI" id="CHEBI:58359"/>
        <dbReference type="EC" id="3.5.1.2"/>
    </reaction>
</comment>
<feature type="active site" evidence="10 11">
    <location>
        <position position="206"/>
    </location>
</feature>
<evidence type="ECO:0000256" key="11">
    <source>
        <dbReference type="PIRSR" id="PIRSR000495-1"/>
    </source>
</evidence>
<evidence type="ECO:0000256" key="9">
    <source>
        <dbReference type="ARBA" id="ARBA00049534"/>
    </source>
</evidence>